<evidence type="ECO:0000256" key="1">
    <source>
        <dbReference type="SAM" id="MobiDB-lite"/>
    </source>
</evidence>
<dbReference type="Proteomes" id="UP000059680">
    <property type="component" value="Chromosome 1"/>
</dbReference>
<dbReference type="EMBL" id="AP014957">
    <property type="protein sequence ID" value="BAS73364.1"/>
    <property type="molecule type" value="Genomic_DNA"/>
</dbReference>
<gene>
    <name evidence="2" type="ordered locus">Os01g0640400</name>
    <name evidence="2" type="ORF">OSNPB_010640400</name>
</gene>
<reference evidence="3" key="1">
    <citation type="journal article" date="2005" name="Nature">
        <title>The map-based sequence of the rice genome.</title>
        <authorList>
            <consortium name="International rice genome sequencing project (IRGSP)"/>
            <person name="Matsumoto T."/>
            <person name="Wu J."/>
            <person name="Kanamori H."/>
            <person name="Katayose Y."/>
            <person name="Fujisawa M."/>
            <person name="Namiki N."/>
            <person name="Mizuno H."/>
            <person name="Yamamoto K."/>
            <person name="Antonio B.A."/>
            <person name="Baba T."/>
            <person name="Sakata K."/>
            <person name="Nagamura Y."/>
            <person name="Aoki H."/>
            <person name="Arikawa K."/>
            <person name="Arita K."/>
            <person name="Bito T."/>
            <person name="Chiden Y."/>
            <person name="Fujitsuka N."/>
            <person name="Fukunaka R."/>
            <person name="Hamada M."/>
            <person name="Harada C."/>
            <person name="Hayashi A."/>
            <person name="Hijishita S."/>
            <person name="Honda M."/>
            <person name="Hosokawa S."/>
            <person name="Ichikawa Y."/>
            <person name="Idonuma A."/>
            <person name="Iijima M."/>
            <person name="Ikeda M."/>
            <person name="Ikeno M."/>
            <person name="Ito K."/>
            <person name="Ito S."/>
            <person name="Ito T."/>
            <person name="Ito Y."/>
            <person name="Ito Y."/>
            <person name="Iwabuchi A."/>
            <person name="Kamiya K."/>
            <person name="Karasawa W."/>
            <person name="Kurita K."/>
            <person name="Katagiri S."/>
            <person name="Kikuta A."/>
            <person name="Kobayashi H."/>
            <person name="Kobayashi N."/>
            <person name="Machita K."/>
            <person name="Maehara T."/>
            <person name="Masukawa M."/>
            <person name="Mizubayashi T."/>
            <person name="Mukai Y."/>
            <person name="Nagasaki H."/>
            <person name="Nagata Y."/>
            <person name="Naito S."/>
            <person name="Nakashima M."/>
            <person name="Nakama Y."/>
            <person name="Nakamichi Y."/>
            <person name="Nakamura M."/>
            <person name="Meguro A."/>
            <person name="Negishi M."/>
            <person name="Ohta I."/>
            <person name="Ohta T."/>
            <person name="Okamoto M."/>
            <person name="Ono N."/>
            <person name="Saji S."/>
            <person name="Sakaguchi M."/>
            <person name="Sakai K."/>
            <person name="Shibata M."/>
            <person name="Shimokawa T."/>
            <person name="Song J."/>
            <person name="Takazaki Y."/>
            <person name="Terasawa K."/>
            <person name="Tsugane M."/>
            <person name="Tsuji K."/>
            <person name="Ueda S."/>
            <person name="Waki K."/>
            <person name="Yamagata H."/>
            <person name="Yamamoto M."/>
            <person name="Yamamoto S."/>
            <person name="Yamane H."/>
            <person name="Yoshiki S."/>
            <person name="Yoshihara R."/>
            <person name="Yukawa K."/>
            <person name="Zhong H."/>
            <person name="Yano M."/>
            <person name="Yuan Q."/>
            <person name="Ouyang S."/>
            <person name="Liu J."/>
            <person name="Jones K.M."/>
            <person name="Gansberger K."/>
            <person name="Moffat K."/>
            <person name="Hill J."/>
            <person name="Bera J."/>
            <person name="Fadrosh D."/>
            <person name="Jin S."/>
            <person name="Johri S."/>
            <person name="Kim M."/>
            <person name="Overton L."/>
            <person name="Reardon M."/>
            <person name="Tsitrin T."/>
            <person name="Vuong H."/>
            <person name="Weaver B."/>
            <person name="Ciecko A."/>
            <person name="Tallon L."/>
            <person name="Jackson J."/>
            <person name="Pai G."/>
            <person name="Aken S.V."/>
            <person name="Utterback T."/>
            <person name="Reidmuller S."/>
            <person name="Feldblyum T."/>
            <person name="Hsiao J."/>
            <person name="Zismann V."/>
            <person name="Iobst S."/>
            <person name="de Vazeille A.R."/>
            <person name="Buell C.R."/>
            <person name="Ying K."/>
            <person name="Li Y."/>
            <person name="Lu T."/>
            <person name="Huang Y."/>
            <person name="Zhao Q."/>
            <person name="Feng Q."/>
            <person name="Zhang L."/>
            <person name="Zhu J."/>
            <person name="Weng Q."/>
            <person name="Mu J."/>
            <person name="Lu Y."/>
            <person name="Fan D."/>
            <person name="Liu Y."/>
            <person name="Guan J."/>
            <person name="Zhang Y."/>
            <person name="Yu S."/>
            <person name="Liu X."/>
            <person name="Zhang Y."/>
            <person name="Hong G."/>
            <person name="Han B."/>
            <person name="Choisne N."/>
            <person name="Demange N."/>
            <person name="Orjeda G."/>
            <person name="Samain S."/>
            <person name="Cattolico L."/>
            <person name="Pelletier E."/>
            <person name="Couloux A."/>
            <person name="Segurens B."/>
            <person name="Wincker P."/>
            <person name="D'Hont A."/>
            <person name="Scarpelli C."/>
            <person name="Weissenbach J."/>
            <person name="Salanoubat M."/>
            <person name="Quetier F."/>
            <person name="Yu Y."/>
            <person name="Kim H.R."/>
            <person name="Rambo T."/>
            <person name="Currie J."/>
            <person name="Collura K."/>
            <person name="Luo M."/>
            <person name="Yang T."/>
            <person name="Ammiraju J.S.S."/>
            <person name="Engler F."/>
            <person name="Soderlund C."/>
            <person name="Wing R.A."/>
            <person name="Palmer L.E."/>
            <person name="de la Bastide M."/>
            <person name="Spiegel L."/>
            <person name="Nascimento L."/>
            <person name="Zutavern T."/>
            <person name="O'Shaughnessy A."/>
            <person name="Dike S."/>
            <person name="Dedhia N."/>
            <person name="Preston R."/>
            <person name="Balija V."/>
            <person name="McCombie W.R."/>
            <person name="Chow T."/>
            <person name="Chen H."/>
            <person name="Chung M."/>
            <person name="Chen C."/>
            <person name="Shaw J."/>
            <person name="Wu H."/>
            <person name="Hsiao K."/>
            <person name="Chao Y."/>
            <person name="Chu M."/>
            <person name="Cheng C."/>
            <person name="Hour A."/>
            <person name="Lee P."/>
            <person name="Lin S."/>
            <person name="Lin Y."/>
            <person name="Liou J."/>
            <person name="Liu S."/>
            <person name="Hsing Y."/>
            <person name="Raghuvanshi S."/>
            <person name="Mohanty A."/>
            <person name="Bharti A.K."/>
            <person name="Gaur A."/>
            <person name="Gupta V."/>
            <person name="Kumar D."/>
            <person name="Ravi V."/>
            <person name="Vij S."/>
            <person name="Kapur A."/>
            <person name="Khurana P."/>
            <person name="Khurana P."/>
            <person name="Khurana J.P."/>
            <person name="Tyagi A.K."/>
            <person name="Gaikwad K."/>
            <person name="Singh A."/>
            <person name="Dalal V."/>
            <person name="Srivastava S."/>
            <person name="Dixit A."/>
            <person name="Pal A.K."/>
            <person name="Ghazi I.A."/>
            <person name="Yadav M."/>
            <person name="Pandit A."/>
            <person name="Bhargava A."/>
            <person name="Sureshbabu K."/>
            <person name="Batra K."/>
            <person name="Sharma T.R."/>
            <person name="Mohapatra T."/>
            <person name="Singh N.K."/>
            <person name="Messing J."/>
            <person name="Nelson A.B."/>
            <person name="Fuks G."/>
            <person name="Kavchok S."/>
            <person name="Keizer G."/>
            <person name="Linton E."/>
            <person name="Llaca V."/>
            <person name="Song R."/>
            <person name="Tanyolac B."/>
            <person name="Young S."/>
            <person name="Ho-Il K."/>
            <person name="Hahn J.H."/>
            <person name="Sangsakoo G."/>
            <person name="Vanavichit A."/>
            <person name="de Mattos Luiz.A.T."/>
            <person name="Zimmer P.D."/>
            <person name="Malone G."/>
            <person name="Dellagostin O."/>
            <person name="de Oliveira A.C."/>
            <person name="Bevan M."/>
            <person name="Bancroft I."/>
            <person name="Minx P."/>
            <person name="Cordum H."/>
            <person name="Wilson R."/>
            <person name="Cheng Z."/>
            <person name="Jin W."/>
            <person name="Jiang J."/>
            <person name="Leong S.A."/>
            <person name="Iwama H."/>
            <person name="Gojobori T."/>
            <person name="Itoh T."/>
            <person name="Niimura Y."/>
            <person name="Fujii Y."/>
            <person name="Habara T."/>
            <person name="Sakai H."/>
            <person name="Sato Y."/>
            <person name="Wilson G."/>
            <person name="Kumar K."/>
            <person name="McCouch S."/>
            <person name="Juretic N."/>
            <person name="Hoen D."/>
            <person name="Wright S."/>
            <person name="Bruskiewich R."/>
            <person name="Bureau T."/>
            <person name="Miyao A."/>
            <person name="Hirochika H."/>
            <person name="Nishikawa T."/>
            <person name="Kadowaki K."/>
            <person name="Sugiura M."/>
            <person name="Burr B."/>
            <person name="Sasaki T."/>
        </authorList>
    </citation>
    <scope>NUCLEOTIDE SEQUENCE [LARGE SCALE GENOMIC DNA]</scope>
    <source>
        <strain evidence="3">cv. Nipponbare</strain>
    </source>
</reference>
<sequence length="208" mass="21927">MSSSRPSPQCLRSTGLTLPCTLPAKKARMPRRDTGSPPTYRSGRLGVRIVVSGSDTSLPGVKIPSELSALHSALTVFRRRSPCAVVMLVYPIMAGDEEMVGASGAIPERVLGGEAFDEVAEVGGQRPEVVGVGNVERDPELLGAVGKVEEVRLGGVGDGEPPALLEELHEPALGRVDAAEGRRVEDGPPAVLVNVNFEYPFHQFIAPG</sequence>
<feature type="region of interest" description="Disordered" evidence="1">
    <location>
        <begin position="23"/>
        <end position="42"/>
    </location>
</feature>
<keyword evidence="3" id="KW-1185">Reference proteome</keyword>
<evidence type="ECO:0000313" key="2">
    <source>
        <dbReference type="EMBL" id="BAS73364.1"/>
    </source>
</evidence>
<name>A0A0P0V5T0_ORYSJ</name>
<evidence type="ECO:0000313" key="3">
    <source>
        <dbReference type="Proteomes" id="UP000059680"/>
    </source>
</evidence>
<reference evidence="2 3" key="3">
    <citation type="journal article" date="2013" name="Rice">
        <title>Improvement of the Oryza sativa Nipponbare reference genome using next generation sequence and optical map data.</title>
        <authorList>
            <person name="Kawahara Y."/>
            <person name="de la Bastide M."/>
            <person name="Hamilton J.P."/>
            <person name="Kanamori H."/>
            <person name="McCombie W.R."/>
            <person name="Ouyang S."/>
            <person name="Schwartz D.C."/>
            <person name="Tanaka T."/>
            <person name="Wu J."/>
            <person name="Zhou S."/>
            <person name="Childs K.L."/>
            <person name="Davidson R.M."/>
            <person name="Lin H."/>
            <person name="Quesada-Ocampo L."/>
            <person name="Vaillancourt B."/>
            <person name="Sakai H."/>
            <person name="Lee S.S."/>
            <person name="Kim J."/>
            <person name="Numa H."/>
            <person name="Itoh T."/>
            <person name="Buell C.R."/>
            <person name="Matsumoto T."/>
        </authorList>
    </citation>
    <scope>NUCLEOTIDE SEQUENCE [LARGE SCALE GENOMIC DNA]</scope>
    <source>
        <strain evidence="3">cv. Nipponbare</strain>
    </source>
</reference>
<dbReference type="AlphaFoldDB" id="A0A0P0V5T0"/>
<accession>A0A0P0V5T0</accession>
<proteinExistence type="predicted"/>
<reference evidence="2 3" key="2">
    <citation type="journal article" date="2013" name="Plant Cell Physiol.">
        <title>Rice Annotation Project Database (RAP-DB): an integrative and interactive database for rice genomics.</title>
        <authorList>
            <person name="Sakai H."/>
            <person name="Lee S.S."/>
            <person name="Tanaka T."/>
            <person name="Numa H."/>
            <person name="Kim J."/>
            <person name="Kawahara Y."/>
            <person name="Wakimoto H."/>
            <person name="Yang C.C."/>
            <person name="Iwamoto M."/>
            <person name="Abe T."/>
            <person name="Yamada Y."/>
            <person name="Muto A."/>
            <person name="Inokuchi H."/>
            <person name="Ikemura T."/>
            <person name="Matsumoto T."/>
            <person name="Sasaki T."/>
            <person name="Itoh T."/>
        </authorList>
    </citation>
    <scope>NUCLEOTIDE SEQUENCE [LARGE SCALE GENOMIC DNA]</scope>
    <source>
        <strain evidence="3">cv. Nipponbare</strain>
    </source>
</reference>
<dbReference type="Gramene" id="Os01t0640400-00">
    <property type="protein sequence ID" value="Os01t0640400-00"/>
    <property type="gene ID" value="Os01g0640400"/>
</dbReference>
<organism evidence="2 3">
    <name type="scientific">Oryza sativa subsp. japonica</name>
    <name type="common">Rice</name>
    <dbReference type="NCBI Taxonomy" id="39947"/>
    <lineage>
        <taxon>Eukaryota</taxon>
        <taxon>Viridiplantae</taxon>
        <taxon>Streptophyta</taxon>
        <taxon>Embryophyta</taxon>
        <taxon>Tracheophyta</taxon>
        <taxon>Spermatophyta</taxon>
        <taxon>Magnoliopsida</taxon>
        <taxon>Liliopsida</taxon>
        <taxon>Poales</taxon>
        <taxon>Poaceae</taxon>
        <taxon>BOP clade</taxon>
        <taxon>Oryzoideae</taxon>
        <taxon>Oryzeae</taxon>
        <taxon>Oryzinae</taxon>
        <taxon>Oryza</taxon>
        <taxon>Oryza sativa</taxon>
    </lineage>
</organism>
<dbReference type="PaxDb" id="39947-A0A0P0V5T0"/>
<protein>
    <submittedName>
        <fullName evidence="2">Os01g0640400 protein</fullName>
    </submittedName>
</protein>
<dbReference type="InParanoid" id="A0A0P0V5T0"/>